<dbReference type="AlphaFoldDB" id="A0A0A9A7L4"/>
<protein>
    <submittedName>
        <fullName evidence="1">Uncharacterized protein</fullName>
    </submittedName>
</protein>
<reference evidence="1" key="1">
    <citation type="submission" date="2014-09" db="EMBL/GenBank/DDBJ databases">
        <authorList>
            <person name="Magalhaes I.L.F."/>
            <person name="Oliveira U."/>
            <person name="Santos F.R."/>
            <person name="Vidigal T.H.D.A."/>
            <person name="Brescovit A.D."/>
            <person name="Santos A.J."/>
        </authorList>
    </citation>
    <scope>NUCLEOTIDE SEQUENCE</scope>
    <source>
        <tissue evidence="1">Shoot tissue taken approximately 20 cm above the soil surface</tissue>
    </source>
</reference>
<sequence length="33" mass="3707">MTLVSAIFHQPTSYKKESEGVVLGSQKRDHGIY</sequence>
<proteinExistence type="predicted"/>
<organism evidence="1">
    <name type="scientific">Arundo donax</name>
    <name type="common">Giant reed</name>
    <name type="synonym">Donax arundinaceus</name>
    <dbReference type="NCBI Taxonomy" id="35708"/>
    <lineage>
        <taxon>Eukaryota</taxon>
        <taxon>Viridiplantae</taxon>
        <taxon>Streptophyta</taxon>
        <taxon>Embryophyta</taxon>
        <taxon>Tracheophyta</taxon>
        <taxon>Spermatophyta</taxon>
        <taxon>Magnoliopsida</taxon>
        <taxon>Liliopsida</taxon>
        <taxon>Poales</taxon>
        <taxon>Poaceae</taxon>
        <taxon>PACMAD clade</taxon>
        <taxon>Arundinoideae</taxon>
        <taxon>Arundineae</taxon>
        <taxon>Arundo</taxon>
    </lineage>
</organism>
<name>A0A0A9A7L4_ARUDO</name>
<evidence type="ECO:0000313" key="1">
    <source>
        <dbReference type="EMBL" id="JAD47639.1"/>
    </source>
</evidence>
<reference evidence="1" key="2">
    <citation type="journal article" date="2015" name="Data Brief">
        <title>Shoot transcriptome of the giant reed, Arundo donax.</title>
        <authorList>
            <person name="Barrero R.A."/>
            <person name="Guerrero F.D."/>
            <person name="Moolhuijzen P."/>
            <person name="Goolsby J.A."/>
            <person name="Tidwell J."/>
            <person name="Bellgard S.E."/>
            <person name="Bellgard M.I."/>
        </authorList>
    </citation>
    <scope>NUCLEOTIDE SEQUENCE</scope>
    <source>
        <tissue evidence="1">Shoot tissue taken approximately 20 cm above the soil surface</tissue>
    </source>
</reference>
<dbReference type="EMBL" id="GBRH01250256">
    <property type="protein sequence ID" value="JAD47639.1"/>
    <property type="molecule type" value="Transcribed_RNA"/>
</dbReference>
<accession>A0A0A9A7L4</accession>